<protein>
    <submittedName>
        <fullName evidence="1">LmbE family N-acetylglucosaminyl deacetylase</fullName>
    </submittedName>
</protein>
<dbReference type="EMBL" id="JAUSVK010000001">
    <property type="protein sequence ID" value="MDQ0392971.1"/>
    <property type="molecule type" value="Genomic_DNA"/>
</dbReference>
<gene>
    <name evidence="1" type="ORF">J3R73_002763</name>
</gene>
<sequence>MNVRSYLGAIRALPESSGEAMTGGLPFIVLSPHPDDESLGMGGLIASATARGQHAEIVVLTDGAGSHPASRCFPHDRLVALRKAETERAAAELGLPAGRVTHLDLPDTQAPSAGPLFEQAVDRILQLADRAGAGHVFVTWERDPHCDHEAAAAMARALRRRRPGLRLWFYPIWGWHLDPEAPLAASPPRGYRIDISPWLSAKHAAIGAHRSQMTDLIDDDPGGFRFDERTLAPFLQPNEYYFEVPA</sequence>
<dbReference type="Gene3D" id="3.40.50.10320">
    <property type="entry name" value="LmbE-like"/>
    <property type="match status" value="1"/>
</dbReference>
<dbReference type="RefSeq" id="WP_307427672.1">
    <property type="nucleotide sequence ID" value="NZ_JAUSVK010000001.1"/>
</dbReference>
<dbReference type="InterPro" id="IPR003737">
    <property type="entry name" value="GlcNAc_PI_deacetylase-related"/>
</dbReference>
<reference evidence="1 2" key="1">
    <citation type="submission" date="2023-07" db="EMBL/GenBank/DDBJ databases">
        <title>Genomic Encyclopedia of Type Strains, Phase IV (KMG-IV): sequencing the most valuable type-strain genomes for metagenomic binning, comparative biology and taxonomic classification.</title>
        <authorList>
            <person name="Goeker M."/>
        </authorList>
    </citation>
    <scope>NUCLEOTIDE SEQUENCE [LARGE SCALE GENOMIC DNA]</scope>
    <source>
        <strain evidence="1 2">DSM 5896</strain>
    </source>
</reference>
<evidence type="ECO:0000313" key="1">
    <source>
        <dbReference type="EMBL" id="MDQ0392971.1"/>
    </source>
</evidence>
<dbReference type="Proteomes" id="UP001237448">
    <property type="component" value="Unassembled WGS sequence"/>
</dbReference>
<accession>A0ABU0FEU6</accession>
<evidence type="ECO:0000313" key="2">
    <source>
        <dbReference type="Proteomes" id="UP001237448"/>
    </source>
</evidence>
<keyword evidence="2" id="KW-1185">Reference proteome</keyword>
<dbReference type="InterPro" id="IPR024078">
    <property type="entry name" value="LmbE-like_dom_sf"/>
</dbReference>
<proteinExistence type="predicted"/>
<dbReference type="SUPFAM" id="SSF102588">
    <property type="entry name" value="LmbE-like"/>
    <property type="match status" value="1"/>
</dbReference>
<comment type="caution">
    <text evidence="1">The sequence shown here is derived from an EMBL/GenBank/DDBJ whole genome shotgun (WGS) entry which is preliminary data.</text>
</comment>
<organism evidence="1 2">
    <name type="scientific">Labrys monachus</name>
    <dbReference type="NCBI Taxonomy" id="217067"/>
    <lineage>
        <taxon>Bacteria</taxon>
        <taxon>Pseudomonadati</taxon>
        <taxon>Pseudomonadota</taxon>
        <taxon>Alphaproteobacteria</taxon>
        <taxon>Hyphomicrobiales</taxon>
        <taxon>Xanthobacteraceae</taxon>
        <taxon>Labrys</taxon>
    </lineage>
</organism>
<dbReference type="Pfam" id="PF02585">
    <property type="entry name" value="PIG-L"/>
    <property type="match status" value="1"/>
</dbReference>
<dbReference type="PANTHER" id="PTHR12993:SF29">
    <property type="entry name" value="BLR3841 PROTEIN"/>
    <property type="match status" value="1"/>
</dbReference>
<dbReference type="PANTHER" id="PTHR12993">
    <property type="entry name" value="N-ACETYLGLUCOSAMINYL-PHOSPHATIDYLINOSITOL DE-N-ACETYLASE-RELATED"/>
    <property type="match status" value="1"/>
</dbReference>
<name>A0ABU0FEU6_9HYPH</name>